<dbReference type="PANTHER" id="PTHR12883">
    <property type="entry name" value="ADIPOCYTE-SPECIFIC PROTEIN 4-RELATED"/>
    <property type="match status" value="1"/>
</dbReference>
<dbReference type="GO" id="GO:0005783">
    <property type="term" value="C:endoplasmic reticulum"/>
    <property type="evidence" value="ECO:0007669"/>
    <property type="project" value="InterPro"/>
</dbReference>
<dbReference type="OrthoDB" id="10039147at2759"/>
<protein>
    <submittedName>
        <fullName evidence="7">Coiled-coil domain-containing protein 47</fullName>
    </submittedName>
</protein>
<dbReference type="Proteomes" id="UP000269793">
    <property type="component" value="Chromosome V"/>
</dbReference>
<keyword evidence="4 6" id="KW-0472">Membrane</keyword>
<dbReference type="AlphaFoldDB" id="A0A3G2S713"/>
<dbReference type="Pfam" id="PF07946">
    <property type="entry name" value="CCDC47"/>
    <property type="match status" value="1"/>
</dbReference>
<evidence type="ECO:0000256" key="1">
    <source>
        <dbReference type="ARBA" id="ARBA00004167"/>
    </source>
</evidence>
<dbReference type="VEuPathDB" id="FungiDB:DNF11_2700"/>
<evidence type="ECO:0000256" key="5">
    <source>
        <dbReference type="SAM" id="MobiDB-lite"/>
    </source>
</evidence>
<feature type="compositionally biased region" description="Basic and acidic residues" evidence="5">
    <location>
        <begin position="345"/>
        <end position="385"/>
    </location>
</feature>
<dbReference type="EMBL" id="CP033152">
    <property type="protein sequence ID" value="AYO43650.1"/>
    <property type="molecule type" value="Genomic_DNA"/>
</dbReference>
<reference evidence="7 8" key="1">
    <citation type="submission" date="2018-10" db="EMBL/GenBank/DDBJ databases">
        <title>Complete genome sequence of Malassezia restricta CBS 7877.</title>
        <authorList>
            <person name="Morand S.C."/>
            <person name="Bertignac M."/>
            <person name="Iltis A."/>
            <person name="Kolder I."/>
            <person name="Pirovano W."/>
            <person name="Jourdain R."/>
            <person name="Clavaud C."/>
        </authorList>
    </citation>
    <scope>NUCLEOTIDE SEQUENCE [LARGE SCALE GENOMIC DNA]</scope>
    <source>
        <strain evidence="7 8">CBS 7877</strain>
    </source>
</reference>
<dbReference type="GO" id="GO:0016020">
    <property type="term" value="C:membrane"/>
    <property type="evidence" value="ECO:0007669"/>
    <property type="project" value="UniProtKB-SubCell"/>
</dbReference>
<dbReference type="GO" id="GO:0005509">
    <property type="term" value="F:calcium ion binding"/>
    <property type="evidence" value="ECO:0007669"/>
    <property type="project" value="InterPro"/>
</dbReference>
<dbReference type="GO" id="GO:0032469">
    <property type="term" value="P:endoplasmic reticulum calcium ion homeostasis"/>
    <property type="evidence" value="ECO:0007669"/>
    <property type="project" value="InterPro"/>
</dbReference>
<gene>
    <name evidence="7" type="primary">ccdc47</name>
    <name evidence="7" type="ORF">DNF11_2700</name>
</gene>
<name>A0A3G2S713_MALR7</name>
<keyword evidence="8" id="KW-1185">Reference proteome</keyword>
<evidence type="ECO:0000256" key="3">
    <source>
        <dbReference type="ARBA" id="ARBA00022989"/>
    </source>
</evidence>
<dbReference type="STRING" id="425264.A0A3G2S713"/>
<feature type="region of interest" description="Disordered" evidence="5">
    <location>
        <begin position="337"/>
        <end position="404"/>
    </location>
</feature>
<comment type="subcellular location">
    <subcellularLocation>
        <location evidence="1">Membrane</location>
        <topology evidence="1">Single-pass membrane protein</topology>
    </subcellularLocation>
</comment>
<dbReference type="PANTHER" id="PTHR12883:SF0">
    <property type="entry name" value="PAT COMPLEX SUBUNIT CCDC47"/>
    <property type="match status" value="1"/>
</dbReference>
<evidence type="ECO:0000256" key="4">
    <source>
        <dbReference type="ARBA" id="ARBA00023136"/>
    </source>
</evidence>
<evidence type="ECO:0000256" key="6">
    <source>
        <dbReference type="SAM" id="Phobius"/>
    </source>
</evidence>
<sequence>MEPAARPLQRLYHWAVELQRDESPPLWTGKLFNNELVFRPKPFYIQGALIGALLVFLVFAMIGRLRNRWRVRAWHHTYAKALESEFAQVGAEPGHAVPPLVWNGADEACLFATGRRGVSTLHATLSLRPRHDPLLWTVQHLYDIFALPAVPWCGPDRLTLTLTLPSTPRINGATFAIIDKTELRAMRHDRFDMKFARVLDSENASEMRGLDARFAIASESGDATDRWLGDIGPRGDKQRARLGVAERLHGPGGRFFVSLLYTDQPAREPTSGAVPESERVERLELTMRVPRTASEASASLPLLALVLDIADALAQTSAGRSDILQLRPETYTTLKKTRAQVGQELTERHAREDRAEAAEAEEEERRRAQQEKFEKLTPAEQARRKDLAKRRAQRKAQMTQAKRS</sequence>
<keyword evidence="3 6" id="KW-1133">Transmembrane helix</keyword>
<evidence type="ECO:0000313" key="8">
    <source>
        <dbReference type="Proteomes" id="UP000269793"/>
    </source>
</evidence>
<evidence type="ECO:0000313" key="7">
    <source>
        <dbReference type="EMBL" id="AYO43650.1"/>
    </source>
</evidence>
<evidence type="ECO:0000256" key="2">
    <source>
        <dbReference type="ARBA" id="ARBA00022692"/>
    </source>
</evidence>
<accession>A0A3G2S713</accession>
<organism evidence="7 8">
    <name type="scientific">Malassezia restricta (strain ATCC 96810 / NBRC 103918 / CBS 7877)</name>
    <name type="common">Seborrheic dermatitis infection agent</name>
    <dbReference type="NCBI Taxonomy" id="425264"/>
    <lineage>
        <taxon>Eukaryota</taxon>
        <taxon>Fungi</taxon>
        <taxon>Dikarya</taxon>
        <taxon>Basidiomycota</taxon>
        <taxon>Ustilaginomycotina</taxon>
        <taxon>Malasseziomycetes</taxon>
        <taxon>Malasseziales</taxon>
        <taxon>Malasseziaceae</taxon>
        <taxon>Malassezia</taxon>
    </lineage>
</organism>
<dbReference type="InterPro" id="IPR012879">
    <property type="entry name" value="CCDC47"/>
</dbReference>
<proteinExistence type="predicted"/>
<keyword evidence="2 6" id="KW-0812">Transmembrane</keyword>
<feature type="transmembrane region" description="Helical" evidence="6">
    <location>
        <begin position="43"/>
        <end position="62"/>
    </location>
</feature>